<feature type="signal peptide" evidence="2">
    <location>
        <begin position="1"/>
        <end position="17"/>
    </location>
</feature>
<dbReference type="GO" id="GO:0005744">
    <property type="term" value="C:TIM23 mitochondrial import inner membrane translocase complex"/>
    <property type="evidence" value="ECO:0007669"/>
    <property type="project" value="UniProtKB-UniRule"/>
</dbReference>
<name>A0A068UTC6_COFCA</name>
<comment type="subunit">
    <text evidence="1">Component of the TIM23 complex.</text>
</comment>
<protein>
    <recommendedName>
        <fullName evidence="1">Mitochondrial import inner membrane translocase subunit TIM50</fullName>
    </recommendedName>
</protein>
<dbReference type="InterPro" id="IPR050365">
    <property type="entry name" value="TIM50"/>
</dbReference>
<dbReference type="PROSITE" id="PS50969">
    <property type="entry name" value="FCP1"/>
    <property type="match status" value="1"/>
</dbReference>
<dbReference type="SMART" id="SM00577">
    <property type="entry name" value="CPDc"/>
    <property type="match status" value="1"/>
</dbReference>
<keyword evidence="1" id="KW-0811">Translocation</keyword>
<reference evidence="5" key="1">
    <citation type="journal article" date="2014" name="Science">
        <title>The coffee genome provides insight into the convergent evolution of caffeine biosynthesis.</title>
        <authorList>
            <person name="Denoeud F."/>
            <person name="Carretero-Paulet L."/>
            <person name="Dereeper A."/>
            <person name="Droc G."/>
            <person name="Guyot R."/>
            <person name="Pietrella M."/>
            <person name="Zheng C."/>
            <person name="Alberti A."/>
            <person name="Anthony F."/>
            <person name="Aprea G."/>
            <person name="Aury J.M."/>
            <person name="Bento P."/>
            <person name="Bernard M."/>
            <person name="Bocs S."/>
            <person name="Campa C."/>
            <person name="Cenci A."/>
            <person name="Combes M.C."/>
            <person name="Crouzillat D."/>
            <person name="Da Silva C."/>
            <person name="Daddiego L."/>
            <person name="De Bellis F."/>
            <person name="Dussert S."/>
            <person name="Garsmeur O."/>
            <person name="Gayraud T."/>
            <person name="Guignon V."/>
            <person name="Jahn K."/>
            <person name="Jamilloux V."/>
            <person name="Joet T."/>
            <person name="Labadie K."/>
            <person name="Lan T."/>
            <person name="Leclercq J."/>
            <person name="Lepelley M."/>
            <person name="Leroy T."/>
            <person name="Li L.T."/>
            <person name="Librado P."/>
            <person name="Lopez L."/>
            <person name="Munoz A."/>
            <person name="Noel B."/>
            <person name="Pallavicini A."/>
            <person name="Perrotta G."/>
            <person name="Poncet V."/>
            <person name="Pot D."/>
            <person name="Priyono X."/>
            <person name="Rigoreau M."/>
            <person name="Rouard M."/>
            <person name="Rozas J."/>
            <person name="Tranchant-Dubreuil C."/>
            <person name="VanBuren R."/>
            <person name="Zhang Q."/>
            <person name="Andrade A.C."/>
            <person name="Argout X."/>
            <person name="Bertrand B."/>
            <person name="de Kochko A."/>
            <person name="Graziosi G."/>
            <person name="Henry R.J."/>
            <person name="Jayarama X."/>
            <person name="Ming R."/>
            <person name="Nagai C."/>
            <person name="Rounsley S."/>
            <person name="Sankoff D."/>
            <person name="Giuliano G."/>
            <person name="Albert V.A."/>
            <person name="Wincker P."/>
            <person name="Lashermes P."/>
        </authorList>
    </citation>
    <scope>NUCLEOTIDE SEQUENCE [LARGE SCALE GENOMIC DNA]</scope>
    <source>
        <strain evidence="5">cv. DH200-94</strain>
    </source>
</reference>
<comment type="subcellular location">
    <subcellularLocation>
        <location evidence="1">Mitochondrion inner membrane</location>
        <topology evidence="1">Single-pass membrane protein</topology>
    </subcellularLocation>
</comment>
<evidence type="ECO:0000256" key="2">
    <source>
        <dbReference type="SAM" id="SignalP"/>
    </source>
</evidence>
<dbReference type="InParanoid" id="A0A068UTC6"/>
<dbReference type="GO" id="GO:0015031">
    <property type="term" value="P:protein transport"/>
    <property type="evidence" value="ECO:0007669"/>
    <property type="project" value="UniProtKB-KW"/>
</dbReference>
<organism evidence="4 5">
    <name type="scientific">Coffea canephora</name>
    <name type="common">Robusta coffee</name>
    <dbReference type="NCBI Taxonomy" id="49390"/>
    <lineage>
        <taxon>Eukaryota</taxon>
        <taxon>Viridiplantae</taxon>
        <taxon>Streptophyta</taxon>
        <taxon>Embryophyta</taxon>
        <taxon>Tracheophyta</taxon>
        <taxon>Spermatophyta</taxon>
        <taxon>Magnoliopsida</taxon>
        <taxon>eudicotyledons</taxon>
        <taxon>Gunneridae</taxon>
        <taxon>Pentapetalae</taxon>
        <taxon>asterids</taxon>
        <taxon>lamiids</taxon>
        <taxon>Gentianales</taxon>
        <taxon>Rubiaceae</taxon>
        <taxon>Ixoroideae</taxon>
        <taxon>Gardenieae complex</taxon>
        <taxon>Bertiereae - Coffeeae clade</taxon>
        <taxon>Coffeeae</taxon>
        <taxon>Coffea</taxon>
    </lineage>
</organism>
<dbReference type="EMBL" id="HG739140">
    <property type="protein sequence ID" value="CDP11562.1"/>
    <property type="molecule type" value="Genomic_DNA"/>
</dbReference>
<dbReference type="AlphaFoldDB" id="A0A068UTC6"/>
<dbReference type="InterPro" id="IPR023214">
    <property type="entry name" value="HAD_sf"/>
</dbReference>
<dbReference type="OrthoDB" id="1711508at2759"/>
<keyword evidence="2" id="KW-0732">Signal</keyword>
<feature type="chain" id="PRO_5001655177" description="Mitochondrial import inner membrane translocase subunit TIM50" evidence="2">
    <location>
        <begin position="18"/>
        <end position="391"/>
    </location>
</feature>
<keyword evidence="1" id="KW-0809">Transit peptide</keyword>
<proteinExistence type="inferred from homology"/>
<sequence length="391" mass="45204">MHLLVTIAFTNCFSTPAIPLLQGCCSQLCHKFSTPELCFTLPNSSCLISHYDIQIESHMQNPCAEMLYAFNFSPAEGTRVKTSPPELASPNDSKKKLLIFYLNGVLLGSAFTRMTRNRDFNFRSRCFEFLQVCLSYFEVAVWSSKLRHNIQPVLDSLSKKMNERLEQRLLFVWDQSRCTMTQTSLRENPDKTVMFKDLKHVWGEYKSYNSSNTILVDDSPYKSFLNSPYNAIFPTSYTCYTVQDNYLDPEGDFVRHLKKLASADNVQDFIKRNRFGQSPVTEGGVEWNFYVNVVSKLGLQNTAKQVTRKREAPNRYYPEVSIAFMFRNMFTIVQHLVMIAKFASGHMHRPRKKGKFKSMRKISVHCTEASPNHWKERTSLLMGHTSKTFVL</sequence>
<dbReference type="InterPro" id="IPR036412">
    <property type="entry name" value="HAD-like_sf"/>
</dbReference>
<evidence type="ECO:0000313" key="4">
    <source>
        <dbReference type="EMBL" id="CDP11562.1"/>
    </source>
</evidence>
<comment type="similarity">
    <text evidence="1">Belongs to the TIM50 family.</text>
</comment>
<keyword evidence="1" id="KW-0653">Protein transport</keyword>
<evidence type="ECO:0000256" key="1">
    <source>
        <dbReference type="RuleBase" id="RU365079"/>
    </source>
</evidence>
<dbReference type="InterPro" id="IPR004274">
    <property type="entry name" value="FCP1_dom"/>
</dbReference>
<feature type="domain" description="FCP1 homology" evidence="3">
    <location>
        <begin position="91"/>
        <end position="260"/>
    </location>
</feature>
<comment type="function">
    <text evidence="1">Essential component of the TIM23 complex, a complex that mediates the translocation of transit peptide-containing proteins across the mitochondrial inner membrane.</text>
</comment>
<dbReference type="Gramene" id="CDP11562">
    <property type="protein sequence ID" value="CDP11562"/>
    <property type="gene ID" value="GSCOC_T00033882001"/>
</dbReference>
<keyword evidence="5" id="KW-1185">Reference proteome</keyword>
<dbReference type="Pfam" id="PF03031">
    <property type="entry name" value="NIF"/>
    <property type="match status" value="1"/>
</dbReference>
<dbReference type="PhylomeDB" id="A0A068UTC6"/>
<dbReference type="PANTHER" id="PTHR12210">
    <property type="entry name" value="DULLARD PROTEIN PHOSPHATASE"/>
    <property type="match status" value="1"/>
</dbReference>
<keyword evidence="1" id="KW-0496">Mitochondrion</keyword>
<accession>A0A068UTC6</accession>
<dbReference type="Gene3D" id="3.40.50.1000">
    <property type="entry name" value="HAD superfamily/HAD-like"/>
    <property type="match status" value="1"/>
</dbReference>
<gene>
    <name evidence="4" type="ORF">GSCOC_T00033882001</name>
</gene>
<dbReference type="SUPFAM" id="SSF56784">
    <property type="entry name" value="HAD-like"/>
    <property type="match status" value="1"/>
</dbReference>
<evidence type="ECO:0000313" key="5">
    <source>
        <dbReference type="Proteomes" id="UP000295252"/>
    </source>
</evidence>
<dbReference type="Proteomes" id="UP000295252">
    <property type="component" value="Chromosome IX"/>
</dbReference>
<evidence type="ECO:0000259" key="3">
    <source>
        <dbReference type="PROSITE" id="PS50969"/>
    </source>
</evidence>
<keyword evidence="1" id="KW-0813">Transport</keyword>